<feature type="compositionally biased region" description="Polar residues" evidence="10">
    <location>
        <begin position="1"/>
        <end position="11"/>
    </location>
</feature>
<dbReference type="PANTHER" id="PTHR31169">
    <property type="entry name" value="OS05G0300700 PROTEIN"/>
    <property type="match status" value="1"/>
</dbReference>
<dbReference type="GO" id="GO:0005634">
    <property type="term" value="C:nucleus"/>
    <property type="evidence" value="ECO:0007669"/>
    <property type="project" value="UniProtKB-SubCell"/>
</dbReference>
<evidence type="ECO:0000256" key="6">
    <source>
        <dbReference type="ARBA" id="ARBA00022843"/>
    </source>
</evidence>
<keyword evidence="7" id="KW-0805">Transcription regulation</keyword>
<keyword evidence="14" id="KW-1185">Reference proteome</keyword>
<name>A0A161ZQ85_DAUCS</name>
<feature type="compositionally biased region" description="Basic and acidic residues" evidence="10">
    <location>
        <begin position="363"/>
        <end position="381"/>
    </location>
</feature>
<feature type="compositionally biased region" description="Polar residues" evidence="10">
    <location>
        <begin position="549"/>
        <end position="565"/>
    </location>
</feature>
<evidence type="ECO:0000256" key="1">
    <source>
        <dbReference type="ARBA" id="ARBA00004123"/>
    </source>
</evidence>
<proteinExistence type="predicted"/>
<feature type="region of interest" description="Disordered" evidence="10">
    <location>
        <begin position="1"/>
        <end position="34"/>
    </location>
</feature>
<accession>A0A161ZQ85</accession>
<feature type="region of interest" description="Disordered" evidence="10">
    <location>
        <begin position="529"/>
        <end position="584"/>
    </location>
</feature>
<feature type="region of interest" description="Disordered" evidence="10">
    <location>
        <begin position="496"/>
        <end position="516"/>
    </location>
</feature>
<keyword evidence="5" id="KW-0597">Phosphoprotein</keyword>
<protein>
    <recommendedName>
        <fullName evidence="11">Zinc-finger domain-containing protein</fullName>
    </recommendedName>
</protein>
<evidence type="ECO:0000256" key="3">
    <source>
        <dbReference type="ARBA" id="ARBA00022490"/>
    </source>
</evidence>
<feature type="compositionally biased region" description="Polar residues" evidence="10">
    <location>
        <begin position="70"/>
        <end position="82"/>
    </location>
</feature>
<organism evidence="12">
    <name type="scientific">Daucus carota subsp. sativus</name>
    <name type="common">Carrot</name>
    <dbReference type="NCBI Taxonomy" id="79200"/>
    <lineage>
        <taxon>Eukaryota</taxon>
        <taxon>Viridiplantae</taxon>
        <taxon>Streptophyta</taxon>
        <taxon>Embryophyta</taxon>
        <taxon>Tracheophyta</taxon>
        <taxon>Spermatophyta</taxon>
        <taxon>Magnoliopsida</taxon>
        <taxon>eudicotyledons</taxon>
        <taxon>Gunneridae</taxon>
        <taxon>Pentapetalae</taxon>
        <taxon>asterids</taxon>
        <taxon>campanulids</taxon>
        <taxon>Apiales</taxon>
        <taxon>Apiaceae</taxon>
        <taxon>Apioideae</taxon>
        <taxon>Scandiceae</taxon>
        <taxon>Daucinae</taxon>
        <taxon>Daucus</taxon>
        <taxon>Daucus sect. Daucus</taxon>
    </lineage>
</organism>
<dbReference type="InterPro" id="IPR018866">
    <property type="entry name" value="Znf-4CXXC_R1"/>
</dbReference>
<evidence type="ECO:0000256" key="4">
    <source>
        <dbReference type="ARBA" id="ARBA00022499"/>
    </source>
</evidence>
<feature type="compositionally biased region" description="Basic and acidic residues" evidence="10">
    <location>
        <begin position="25"/>
        <end position="34"/>
    </location>
</feature>
<keyword evidence="6" id="KW-0832">Ubl conjugation</keyword>
<feature type="compositionally biased region" description="Basic and acidic residues" evidence="10">
    <location>
        <begin position="449"/>
        <end position="475"/>
    </location>
</feature>
<dbReference type="OrthoDB" id="298344at2759"/>
<feature type="region of interest" description="Disordered" evidence="10">
    <location>
        <begin position="63"/>
        <end position="93"/>
    </location>
</feature>
<dbReference type="GO" id="GO:0005737">
    <property type="term" value="C:cytoplasm"/>
    <property type="evidence" value="ECO:0007669"/>
    <property type="project" value="UniProtKB-SubCell"/>
</dbReference>
<gene>
    <name evidence="12" type="ORF">DCAR_025685</name>
    <name evidence="13" type="ORF">DCAR_0729515</name>
</gene>
<evidence type="ECO:0000313" key="13">
    <source>
        <dbReference type="EMBL" id="WOH10054.1"/>
    </source>
</evidence>
<feature type="compositionally biased region" description="Basic and acidic residues" evidence="10">
    <location>
        <begin position="532"/>
        <end position="546"/>
    </location>
</feature>
<evidence type="ECO:0000256" key="9">
    <source>
        <dbReference type="ARBA" id="ARBA00023242"/>
    </source>
</evidence>
<feature type="compositionally biased region" description="Basic and acidic residues" evidence="10">
    <location>
        <begin position="390"/>
        <end position="440"/>
    </location>
</feature>
<dbReference type="KEGG" id="dcr:108193665"/>
<dbReference type="AlphaFoldDB" id="A0A161ZQ85"/>
<dbReference type="EMBL" id="CP093349">
    <property type="protein sequence ID" value="WOH10054.1"/>
    <property type="molecule type" value="Genomic_DNA"/>
</dbReference>
<evidence type="ECO:0000256" key="7">
    <source>
        <dbReference type="ARBA" id="ARBA00023015"/>
    </source>
</evidence>
<evidence type="ECO:0000256" key="8">
    <source>
        <dbReference type="ARBA" id="ARBA00023163"/>
    </source>
</evidence>
<feature type="compositionally biased region" description="Basic and acidic residues" evidence="10">
    <location>
        <begin position="331"/>
        <end position="355"/>
    </location>
</feature>
<evidence type="ECO:0000256" key="10">
    <source>
        <dbReference type="SAM" id="MobiDB-lite"/>
    </source>
</evidence>
<evidence type="ECO:0000313" key="12">
    <source>
        <dbReference type="EMBL" id="KZM88610.1"/>
    </source>
</evidence>
<dbReference type="Gramene" id="KZM88610">
    <property type="protein sequence ID" value="KZM88610"/>
    <property type="gene ID" value="DCAR_025685"/>
</dbReference>
<dbReference type="GO" id="GO:0006355">
    <property type="term" value="P:regulation of DNA-templated transcription"/>
    <property type="evidence" value="ECO:0007669"/>
    <property type="project" value="InterPro"/>
</dbReference>
<reference evidence="12" key="1">
    <citation type="journal article" date="2016" name="Nat. Genet.">
        <title>A high-quality carrot genome assembly provides new insights into carotenoid accumulation and asterid genome evolution.</title>
        <authorList>
            <person name="Iorizzo M."/>
            <person name="Ellison S."/>
            <person name="Senalik D."/>
            <person name="Zeng P."/>
            <person name="Satapoomin P."/>
            <person name="Huang J."/>
            <person name="Bowman M."/>
            <person name="Iovene M."/>
            <person name="Sanseverino W."/>
            <person name="Cavagnaro P."/>
            <person name="Yildiz M."/>
            <person name="Macko-Podgorni A."/>
            <person name="Moranska E."/>
            <person name="Grzebelus E."/>
            <person name="Grzebelus D."/>
            <person name="Ashrafi H."/>
            <person name="Zheng Z."/>
            <person name="Cheng S."/>
            <person name="Spooner D."/>
            <person name="Van Deynze A."/>
            <person name="Simon P."/>
        </authorList>
    </citation>
    <scope>NUCLEOTIDE SEQUENCE [LARGE SCALE GENOMIC DNA]</scope>
    <source>
        <tissue evidence="12">Leaf</tissue>
    </source>
</reference>
<keyword evidence="3" id="KW-0963">Cytoplasm</keyword>
<feature type="domain" description="Zinc-finger" evidence="11">
    <location>
        <begin position="162"/>
        <end position="258"/>
    </location>
</feature>
<evidence type="ECO:0000313" key="14">
    <source>
        <dbReference type="Proteomes" id="UP000077755"/>
    </source>
</evidence>
<dbReference type="EMBL" id="LNRQ01000007">
    <property type="protein sequence ID" value="KZM88610.1"/>
    <property type="molecule type" value="Genomic_DNA"/>
</dbReference>
<keyword evidence="4" id="KW-1017">Isopeptide bond</keyword>
<sequence>MVTINNASTESPAAAPEQNVLQQSNERKMSEYERCREERIKENLERMKKLGILDLSLKLKASAKPKRRCNNGSGQKTPQRESPVSRHVGPVRRSSRLGSVTPISYSELPLSKKDSFETDEGLLRKGPRPEIYTEDQLKLLGCSNTSWTLFVDGYGKDGKRIYDQIHGKTCHQCRQKTLGYRTRCSQCCKVQGQFCGDCLYMRYGENVFEALQNPDWICPVCRGICNCSLCRNAKGWAPTGMMYKKVTRLGFKSVAHYLLHTATDSEKEGTKVPGSAKRSLAFSSTEATSINMESVVSKDNLKESAEKEFEKDMINENHKGDTNDQGSLMPKPKDNCQHDETNMDGHVDTETREGTVKMSANVEKNKEDGADKMNENHKGDAIDQGSSTPKPKDNCQHDETNMDGHVDTETREGTVEMSADVEKNKEDGADKMNENHKGDTIDQGSSTPRPKDNCQHDETNIDGHVDTETREDSVKMSADIEKNKEIEHCHSIIAKKNVTASKRKTPVRSEPMPDSIGARLRAAKISANAATNKEESVQNLENKHCESSVAKNTTASKRKTANSSEPMPDSIGARLRARRRLCSP</sequence>
<evidence type="ECO:0000259" key="11">
    <source>
        <dbReference type="Pfam" id="PF10497"/>
    </source>
</evidence>
<comment type="subcellular location">
    <subcellularLocation>
        <location evidence="2">Cytoplasm</location>
    </subcellularLocation>
    <subcellularLocation>
        <location evidence="1">Nucleus</location>
    </subcellularLocation>
</comment>
<dbReference type="PANTHER" id="PTHR31169:SF23">
    <property type="entry name" value="OS03G0572250 PROTEIN"/>
    <property type="match status" value="1"/>
</dbReference>
<dbReference type="Pfam" id="PF10497">
    <property type="entry name" value="zf-4CXXC_R1"/>
    <property type="match status" value="1"/>
</dbReference>
<evidence type="ECO:0000256" key="5">
    <source>
        <dbReference type="ARBA" id="ARBA00022553"/>
    </source>
</evidence>
<keyword evidence="8" id="KW-0804">Transcription</keyword>
<reference evidence="13" key="2">
    <citation type="submission" date="2022-03" db="EMBL/GenBank/DDBJ databases">
        <title>Draft title - Genomic analysis of global carrot germplasm unveils the trajectory of domestication and the origin of high carotenoid orange carrot.</title>
        <authorList>
            <person name="Iorizzo M."/>
            <person name="Ellison S."/>
            <person name="Senalik D."/>
            <person name="Macko-Podgorni A."/>
            <person name="Grzebelus D."/>
            <person name="Bostan H."/>
            <person name="Rolling W."/>
            <person name="Curaba J."/>
            <person name="Simon P."/>
        </authorList>
    </citation>
    <scope>NUCLEOTIDE SEQUENCE</scope>
    <source>
        <tissue evidence="13">Leaf</tissue>
    </source>
</reference>
<keyword evidence="9" id="KW-0539">Nucleus</keyword>
<evidence type="ECO:0000256" key="2">
    <source>
        <dbReference type="ARBA" id="ARBA00004496"/>
    </source>
</evidence>
<feature type="region of interest" description="Disordered" evidence="10">
    <location>
        <begin position="314"/>
        <end position="475"/>
    </location>
</feature>
<feature type="compositionally biased region" description="Basic residues" evidence="10">
    <location>
        <begin position="575"/>
        <end position="584"/>
    </location>
</feature>
<dbReference type="Proteomes" id="UP000077755">
    <property type="component" value="Chromosome 7"/>
</dbReference>
<dbReference type="InterPro" id="IPR040221">
    <property type="entry name" value="CDCA7/CDA7L"/>
</dbReference>